<feature type="domain" description="NAD-dependent epimerase/dehydratase" evidence="1">
    <location>
        <begin position="9"/>
        <end position="206"/>
    </location>
</feature>
<dbReference type="KEGG" id="psl:Psta_3929"/>
<dbReference type="eggNOG" id="COG0451">
    <property type="taxonomic scope" value="Bacteria"/>
</dbReference>
<dbReference type="Pfam" id="PF01370">
    <property type="entry name" value="Epimerase"/>
    <property type="match status" value="1"/>
</dbReference>
<sequence length="297" mass="31872">MAKIIFGLGYLGLRIAEQWIRRSQPQEATSERIYAVTRSPEKGALLEQRGLCPVVGDIAAEKLPLDAGISTAVIAIGYDRGSSQPIGEVYARSAQNIVDSLSDSVERVIYISSTGVFGRASGEWVSEETPAEPLREGGKACLAAENILRQSRLSERVTILRLAGIYGPDRIPRRADLAAGRAIDAAPDGYLNLIHVDDAASIVLAVDDQKMGGELFLVSDGSPTLRRDYYAELARIVGGPPPQFATPAIGSPAAARAASDKRISNAKLMAQLKPVLAYPSYQEGLAAIVREEDSRNR</sequence>
<organism evidence="2 3">
    <name type="scientific">Pirellula staleyi (strain ATCC 27377 / DSM 6068 / ICPB 4128)</name>
    <name type="common">Pirella staleyi</name>
    <dbReference type="NCBI Taxonomy" id="530564"/>
    <lineage>
        <taxon>Bacteria</taxon>
        <taxon>Pseudomonadati</taxon>
        <taxon>Planctomycetota</taxon>
        <taxon>Planctomycetia</taxon>
        <taxon>Pirellulales</taxon>
        <taxon>Pirellulaceae</taxon>
        <taxon>Pirellula</taxon>
    </lineage>
</organism>
<evidence type="ECO:0000259" key="1">
    <source>
        <dbReference type="Pfam" id="PF01370"/>
    </source>
</evidence>
<dbReference type="Gene3D" id="3.40.50.720">
    <property type="entry name" value="NAD(P)-binding Rossmann-like Domain"/>
    <property type="match status" value="1"/>
</dbReference>
<dbReference type="GO" id="GO:0005737">
    <property type="term" value="C:cytoplasm"/>
    <property type="evidence" value="ECO:0007669"/>
    <property type="project" value="TreeGrafter"/>
</dbReference>
<evidence type="ECO:0000313" key="2">
    <source>
        <dbReference type="EMBL" id="ADB18583.1"/>
    </source>
</evidence>
<dbReference type="Proteomes" id="UP000001887">
    <property type="component" value="Chromosome"/>
</dbReference>
<dbReference type="STRING" id="530564.Psta_3929"/>
<dbReference type="SUPFAM" id="SSF51735">
    <property type="entry name" value="NAD(P)-binding Rossmann-fold domains"/>
    <property type="match status" value="1"/>
</dbReference>
<evidence type="ECO:0000313" key="3">
    <source>
        <dbReference type="Proteomes" id="UP000001887"/>
    </source>
</evidence>
<protein>
    <submittedName>
        <fullName evidence="2">NAD-dependent epimerase/dehydratase</fullName>
    </submittedName>
</protein>
<dbReference type="AlphaFoldDB" id="D2R1X2"/>
<gene>
    <name evidence="2" type="ordered locus">Psta_3929</name>
</gene>
<name>D2R1X2_PIRSD</name>
<dbReference type="PANTHER" id="PTHR48079">
    <property type="entry name" value="PROTEIN YEEZ"/>
    <property type="match status" value="1"/>
</dbReference>
<dbReference type="EMBL" id="CP001848">
    <property type="protein sequence ID" value="ADB18583.1"/>
    <property type="molecule type" value="Genomic_DNA"/>
</dbReference>
<dbReference type="InterPro" id="IPR001509">
    <property type="entry name" value="Epimerase_deHydtase"/>
</dbReference>
<dbReference type="InterPro" id="IPR051783">
    <property type="entry name" value="NAD(P)-dependent_oxidoreduct"/>
</dbReference>
<dbReference type="HOGENOM" id="CLU_007383_11_4_0"/>
<dbReference type="PANTHER" id="PTHR48079:SF6">
    <property type="entry name" value="NAD(P)-BINDING DOMAIN-CONTAINING PROTEIN-RELATED"/>
    <property type="match status" value="1"/>
</dbReference>
<dbReference type="OrthoDB" id="9808276at2"/>
<keyword evidence="3" id="KW-1185">Reference proteome</keyword>
<dbReference type="GO" id="GO:0004029">
    <property type="term" value="F:aldehyde dehydrogenase (NAD+) activity"/>
    <property type="evidence" value="ECO:0007669"/>
    <property type="project" value="TreeGrafter"/>
</dbReference>
<reference evidence="2 3" key="1">
    <citation type="journal article" date="2009" name="Stand. Genomic Sci.">
        <title>Complete genome sequence of Pirellula staleyi type strain (ATCC 27377).</title>
        <authorList>
            <person name="Clum A."/>
            <person name="Tindall B.J."/>
            <person name="Sikorski J."/>
            <person name="Ivanova N."/>
            <person name="Mavrommatis K."/>
            <person name="Lucas S."/>
            <person name="Glavina del Rio T."/>
            <person name="Nolan M."/>
            <person name="Chen F."/>
            <person name="Tice H."/>
            <person name="Pitluck S."/>
            <person name="Cheng J.F."/>
            <person name="Chertkov O."/>
            <person name="Brettin T."/>
            <person name="Han C."/>
            <person name="Detter J.C."/>
            <person name="Kuske C."/>
            <person name="Bruce D."/>
            <person name="Goodwin L."/>
            <person name="Ovchinikova G."/>
            <person name="Pati A."/>
            <person name="Mikhailova N."/>
            <person name="Chen A."/>
            <person name="Palaniappan K."/>
            <person name="Land M."/>
            <person name="Hauser L."/>
            <person name="Chang Y.J."/>
            <person name="Jeffries C.D."/>
            <person name="Chain P."/>
            <person name="Rohde M."/>
            <person name="Goker M."/>
            <person name="Bristow J."/>
            <person name="Eisen J.A."/>
            <person name="Markowitz V."/>
            <person name="Hugenholtz P."/>
            <person name="Kyrpides N.C."/>
            <person name="Klenk H.P."/>
            <person name="Lapidus A."/>
        </authorList>
    </citation>
    <scope>NUCLEOTIDE SEQUENCE [LARGE SCALE GENOMIC DNA]</scope>
    <source>
        <strain evidence="3">ATCC 27377 / DSM 6068 / ICPB 4128</strain>
    </source>
</reference>
<accession>D2R1X2</accession>
<proteinExistence type="predicted"/>
<dbReference type="InterPro" id="IPR036291">
    <property type="entry name" value="NAD(P)-bd_dom_sf"/>
</dbReference>